<proteinExistence type="predicted"/>
<dbReference type="EMBL" id="JACHVY010000011">
    <property type="protein sequence ID" value="MBB2903597.1"/>
    <property type="molecule type" value="Genomic_DNA"/>
</dbReference>
<dbReference type="SUPFAM" id="SSF54909">
    <property type="entry name" value="Dimeric alpha+beta barrel"/>
    <property type="match status" value="1"/>
</dbReference>
<dbReference type="GO" id="GO:0004497">
    <property type="term" value="F:monooxygenase activity"/>
    <property type="evidence" value="ECO:0007669"/>
    <property type="project" value="UniProtKB-KW"/>
</dbReference>
<gene>
    <name evidence="2" type="ORF">FHR75_004440</name>
</gene>
<dbReference type="AlphaFoldDB" id="A0A7W4TRW6"/>
<evidence type="ECO:0000313" key="3">
    <source>
        <dbReference type="Proteomes" id="UP000533269"/>
    </source>
</evidence>
<dbReference type="PANTHER" id="PTHR33336:SF3">
    <property type="entry name" value="ABM DOMAIN-CONTAINING PROTEIN"/>
    <property type="match status" value="1"/>
</dbReference>
<dbReference type="RefSeq" id="WP_183393191.1">
    <property type="nucleotide sequence ID" value="NZ_JACHVY010000011.1"/>
</dbReference>
<name>A0A7W4TRW6_KINRA</name>
<dbReference type="PROSITE" id="PS51725">
    <property type="entry name" value="ABM"/>
    <property type="match status" value="1"/>
</dbReference>
<evidence type="ECO:0000313" key="2">
    <source>
        <dbReference type="EMBL" id="MBB2903597.1"/>
    </source>
</evidence>
<accession>A0A7W4TRW6</accession>
<evidence type="ECO:0000259" key="1">
    <source>
        <dbReference type="PROSITE" id="PS51725"/>
    </source>
</evidence>
<dbReference type="InterPro" id="IPR007138">
    <property type="entry name" value="ABM_dom"/>
</dbReference>
<reference evidence="2 3" key="2">
    <citation type="submission" date="2020-08" db="EMBL/GenBank/DDBJ databases">
        <authorList>
            <person name="Partida-Martinez L."/>
            <person name="Huntemann M."/>
            <person name="Clum A."/>
            <person name="Wang J."/>
            <person name="Palaniappan K."/>
            <person name="Ritter S."/>
            <person name="Chen I.-M."/>
            <person name="Stamatis D."/>
            <person name="Reddy T."/>
            <person name="O'Malley R."/>
            <person name="Daum C."/>
            <person name="Shapiro N."/>
            <person name="Ivanova N."/>
            <person name="Kyrpides N."/>
            <person name="Woyke T."/>
        </authorList>
    </citation>
    <scope>NUCLEOTIDE SEQUENCE [LARGE SCALE GENOMIC DNA]</scope>
    <source>
        <strain evidence="2 3">AS2.23</strain>
    </source>
</reference>
<dbReference type="PANTHER" id="PTHR33336">
    <property type="entry name" value="QUINOL MONOOXYGENASE YGIN-RELATED"/>
    <property type="match status" value="1"/>
</dbReference>
<dbReference type="Gene3D" id="3.30.70.100">
    <property type="match status" value="1"/>
</dbReference>
<dbReference type="GO" id="GO:0005829">
    <property type="term" value="C:cytosol"/>
    <property type="evidence" value="ECO:0007669"/>
    <property type="project" value="TreeGrafter"/>
</dbReference>
<dbReference type="Proteomes" id="UP000533269">
    <property type="component" value="Unassembled WGS sequence"/>
</dbReference>
<keyword evidence="2" id="KW-0560">Oxidoreductase</keyword>
<sequence length="96" mass="10414">MTTTVVAEIRPLAGQEREVEQALRAAVTRVLAEDRGCERYELNTDPTDGSYVMIERWADEAALAEHAAGPAFADLGTALEGRLAQPIVVRALHPLT</sequence>
<dbReference type="InterPro" id="IPR050744">
    <property type="entry name" value="AI-2_Isomerase_LsrG"/>
</dbReference>
<keyword evidence="2" id="KW-0503">Monooxygenase</keyword>
<protein>
    <submittedName>
        <fullName evidence="2">Quinol monooxygenase YgiN</fullName>
    </submittedName>
</protein>
<feature type="domain" description="ABM" evidence="1">
    <location>
        <begin position="3"/>
        <end position="92"/>
    </location>
</feature>
<organism evidence="2 3">
    <name type="scientific">Kineococcus radiotolerans</name>
    <dbReference type="NCBI Taxonomy" id="131568"/>
    <lineage>
        <taxon>Bacteria</taxon>
        <taxon>Bacillati</taxon>
        <taxon>Actinomycetota</taxon>
        <taxon>Actinomycetes</taxon>
        <taxon>Kineosporiales</taxon>
        <taxon>Kineosporiaceae</taxon>
        <taxon>Kineococcus</taxon>
    </lineage>
</organism>
<dbReference type="InterPro" id="IPR011008">
    <property type="entry name" value="Dimeric_a/b-barrel"/>
</dbReference>
<comment type="caution">
    <text evidence="2">The sequence shown here is derived from an EMBL/GenBank/DDBJ whole genome shotgun (WGS) entry which is preliminary data.</text>
</comment>
<dbReference type="Pfam" id="PF03992">
    <property type="entry name" value="ABM"/>
    <property type="match status" value="1"/>
</dbReference>
<reference evidence="2 3" key="1">
    <citation type="submission" date="2020-08" db="EMBL/GenBank/DDBJ databases">
        <title>The Agave Microbiome: Exploring the role of microbial communities in plant adaptations to desert environments.</title>
        <authorList>
            <person name="Partida-Martinez L.P."/>
        </authorList>
    </citation>
    <scope>NUCLEOTIDE SEQUENCE [LARGE SCALE GENOMIC DNA]</scope>
    <source>
        <strain evidence="2 3">AS2.23</strain>
    </source>
</reference>